<keyword evidence="2" id="KW-0812">Transmembrane</keyword>
<feature type="compositionally biased region" description="Low complexity" evidence="1">
    <location>
        <begin position="126"/>
        <end position="139"/>
    </location>
</feature>
<dbReference type="EMBL" id="WNLA01000001">
    <property type="protein sequence ID" value="MTW01022.1"/>
    <property type="molecule type" value="Genomic_DNA"/>
</dbReference>
<keyword evidence="2" id="KW-1133">Transmembrane helix</keyword>
<evidence type="ECO:0000313" key="3">
    <source>
        <dbReference type="EMBL" id="MTW01022.1"/>
    </source>
</evidence>
<reference evidence="3 4" key="1">
    <citation type="submission" date="2019-11" db="EMBL/GenBank/DDBJ databases">
        <title>Type strains purchased from KCTC, JCM and DSMZ.</title>
        <authorList>
            <person name="Lu H."/>
        </authorList>
    </citation>
    <scope>NUCLEOTIDE SEQUENCE [LARGE SCALE GENOMIC DNA]</scope>
    <source>
        <strain evidence="3 4">KCTC 42409</strain>
    </source>
</reference>
<dbReference type="RefSeq" id="WP_155437384.1">
    <property type="nucleotide sequence ID" value="NZ_WNLA01000001.1"/>
</dbReference>
<keyword evidence="2" id="KW-0472">Membrane</keyword>
<evidence type="ECO:0000313" key="4">
    <source>
        <dbReference type="Proteomes" id="UP000484015"/>
    </source>
</evidence>
<evidence type="ECO:0000256" key="2">
    <source>
        <dbReference type="SAM" id="Phobius"/>
    </source>
</evidence>
<sequence length="196" mass="21309">MRLIQEHRLSFTPAPAPQGGWRLALMALGIVALLPAGAHWLRVHGEVQALQARIAAVQPRRAAPAALPPAMQKEQEQQVKVVAEAIRQLNLPVPRLLKTLQAPADMHVALLGVDLNGQPSQDNTEPAAAKAAPAPHGPAGSLKIAAEAETAQDMLNYLAFLSQQPLFRSVYLVKHEMAGNGEARPYRFQLEAQWRQ</sequence>
<proteinExistence type="predicted"/>
<feature type="region of interest" description="Disordered" evidence="1">
    <location>
        <begin position="117"/>
        <end position="140"/>
    </location>
</feature>
<evidence type="ECO:0000256" key="1">
    <source>
        <dbReference type="SAM" id="MobiDB-lite"/>
    </source>
</evidence>
<feature type="transmembrane region" description="Helical" evidence="2">
    <location>
        <begin position="21"/>
        <end position="41"/>
    </location>
</feature>
<dbReference type="AlphaFoldDB" id="A0A6L6PWI9"/>
<gene>
    <name evidence="3" type="ORF">GM668_02865</name>
</gene>
<dbReference type="Proteomes" id="UP000484015">
    <property type="component" value="Unassembled WGS sequence"/>
</dbReference>
<comment type="caution">
    <text evidence="3">The sequence shown here is derived from an EMBL/GenBank/DDBJ whole genome shotgun (WGS) entry which is preliminary data.</text>
</comment>
<protein>
    <submittedName>
        <fullName evidence="3">Uncharacterized protein</fullName>
    </submittedName>
</protein>
<name>A0A6L6PWI9_9BURK</name>
<organism evidence="3 4">
    <name type="scientific">Pseudoduganella ginsengisoli</name>
    <dbReference type="NCBI Taxonomy" id="1462440"/>
    <lineage>
        <taxon>Bacteria</taxon>
        <taxon>Pseudomonadati</taxon>
        <taxon>Pseudomonadota</taxon>
        <taxon>Betaproteobacteria</taxon>
        <taxon>Burkholderiales</taxon>
        <taxon>Oxalobacteraceae</taxon>
        <taxon>Telluria group</taxon>
        <taxon>Pseudoduganella</taxon>
    </lineage>
</organism>
<dbReference type="OrthoDB" id="8754717at2"/>
<keyword evidence="4" id="KW-1185">Reference proteome</keyword>
<accession>A0A6L6PWI9</accession>